<sequence length="316" mass="34669">MSQAQTTSLAELRGAAKPIDPAIRAGFDTVGGFDLIQRTAKLFASSNIVPTQFQGNLPNCVIAVDMALRMGANPLMVCQNLYIVHGRPAWSAQFLIATMNQCGRFSAIRYEFQGKQGTDEWGCKAVATELATKEKLEGPLITIGLAKKEGWYGKNGSKWQTMPELMLRYRAASWFVRAYAPEIAMGLQTAEEVKDTFDLEPSENGTYSVTTDSIKPLDHQPAQGEVIDMSTGEVTQKEPVPARKKAPVSQPKPPVQKVERAATKEPAQAPQQSTFTQASFPCPKTDGERMVTEDDCGLCKERPKCPEWATDFSEEG</sequence>
<dbReference type="RefSeq" id="WP_072311284.1">
    <property type="nucleotide sequence ID" value="NZ_FPIW01000005.1"/>
</dbReference>
<organism evidence="2 3">
    <name type="scientific">Desulfovibrio desulfuricans</name>
    <dbReference type="NCBI Taxonomy" id="876"/>
    <lineage>
        <taxon>Bacteria</taxon>
        <taxon>Pseudomonadati</taxon>
        <taxon>Thermodesulfobacteriota</taxon>
        <taxon>Desulfovibrionia</taxon>
        <taxon>Desulfovibrionales</taxon>
        <taxon>Desulfovibrionaceae</taxon>
        <taxon>Desulfovibrio</taxon>
    </lineage>
</organism>
<evidence type="ECO:0000256" key="1">
    <source>
        <dbReference type="SAM" id="MobiDB-lite"/>
    </source>
</evidence>
<gene>
    <name evidence="2" type="ORF">SAMN02910291_00497</name>
</gene>
<protein>
    <recommendedName>
        <fullName evidence="4">Recombinase RecT</fullName>
    </recommendedName>
</protein>
<evidence type="ECO:0008006" key="4">
    <source>
        <dbReference type="Google" id="ProtNLM"/>
    </source>
</evidence>
<dbReference type="Proteomes" id="UP000182680">
    <property type="component" value="Unassembled WGS sequence"/>
</dbReference>
<name>A0AA94HQV3_DESDE</name>
<dbReference type="AlphaFoldDB" id="A0AA94HQV3"/>
<comment type="caution">
    <text evidence="2">The sequence shown here is derived from an EMBL/GenBank/DDBJ whole genome shotgun (WGS) entry which is preliminary data.</text>
</comment>
<evidence type="ECO:0000313" key="2">
    <source>
        <dbReference type="EMBL" id="SFW23444.1"/>
    </source>
</evidence>
<accession>A0AA94HQV3</accession>
<evidence type="ECO:0000313" key="3">
    <source>
        <dbReference type="Proteomes" id="UP000182680"/>
    </source>
</evidence>
<dbReference type="EMBL" id="FPIW01000005">
    <property type="protein sequence ID" value="SFW23444.1"/>
    <property type="molecule type" value="Genomic_DNA"/>
</dbReference>
<reference evidence="3" key="1">
    <citation type="submission" date="2016-11" db="EMBL/GenBank/DDBJ databases">
        <authorList>
            <person name="Jaros S."/>
            <person name="Januszkiewicz K."/>
            <person name="Wedrychowicz H."/>
        </authorList>
    </citation>
    <scope>NUCLEOTIDE SEQUENCE [LARGE SCALE GENOMIC DNA]</scope>
    <source>
        <strain evidence="3">DSM 7057</strain>
    </source>
</reference>
<proteinExistence type="predicted"/>
<feature type="region of interest" description="Disordered" evidence="1">
    <location>
        <begin position="231"/>
        <end position="290"/>
    </location>
</feature>
<feature type="compositionally biased region" description="Polar residues" evidence="1">
    <location>
        <begin position="269"/>
        <end position="279"/>
    </location>
</feature>